<dbReference type="PROSITE" id="PS50887">
    <property type="entry name" value="GGDEF"/>
    <property type="match status" value="1"/>
</dbReference>
<dbReference type="NCBIfam" id="TIGR00254">
    <property type="entry name" value="GGDEF"/>
    <property type="match status" value="1"/>
</dbReference>
<keyword evidence="8" id="KW-1185">Reference proteome</keyword>
<dbReference type="EC" id="2.7.7.65" evidence="2"/>
<dbReference type="PANTHER" id="PTHR45138:SF9">
    <property type="entry name" value="DIGUANYLATE CYCLASE DGCM-RELATED"/>
    <property type="match status" value="1"/>
</dbReference>
<dbReference type="InterPro" id="IPR029787">
    <property type="entry name" value="Nucleotide_cyclase"/>
</dbReference>
<evidence type="ECO:0000256" key="4">
    <source>
        <dbReference type="PROSITE-ProRule" id="PRU00169"/>
    </source>
</evidence>
<dbReference type="HOGENOM" id="CLU_000445_11_28_6"/>
<evidence type="ECO:0000256" key="3">
    <source>
        <dbReference type="ARBA" id="ARBA00034247"/>
    </source>
</evidence>
<dbReference type="EMBL" id="CP007268">
    <property type="protein sequence ID" value="AHK79396.1"/>
    <property type="molecule type" value="Genomic_DNA"/>
</dbReference>
<reference evidence="8" key="2">
    <citation type="submission" date="2014-02" db="EMBL/GenBank/DDBJ databases">
        <title>Draft Genome Sequence of extremely halophilic bacteria Halorhodospira halochloris.</title>
        <authorList>
            <person name="Singh K.S."/>
        </authorList>
    </citation>
    <scope>NUCLEOTIDE SEQUENCE [LARGE SCALE GENOMIC DNA]</scope>
    <source>
        <strain evidence="8">A</strain>
    </source>
</reference>
<dbReference type="InterPro" id="IPR000160">
    <property type="entry name" value="GGDEF_dom"/>
</dbReference>
<dbReference type="PROSITE" id="PS50110">
    <property type="entry name" value="RESPONSE_REGULATORY"/>
    <property type="match status" value="2"/>
</dbReference>
<dbReference type="InterPro" id="IPR043128">
    <property type="entry name" value="Rev_trsase/Diguanyl_cyclase"/>
</dbReference>
<evidence type="ECO:0000313" key="7">
    <source>
        <dbReference type="EMBL" id="AHK79396.1"/>
    </source>
</evidence>
<proteinExistence type="predicted"/>
<evidence type="ECO:0000256" key="2">
    <source>
        <dbReference type="ARBA" id="ARBA00012528"/>
    </source>
</evidence>
<dbReference type="InterPro" id="IPR001789">
    <property type="entry name" value="Sig_transdc_resp-reg_receiver"/>
</dbReference>
<dbReference type="OrthoDB" id="9812260at2"/>
<evidence type="ECO:0000259" key="6">
    <source>
        <dbReference type="PROSITE" id="PS50887"/>
    </source>
</evidence>
<dbReference type="GO" id="GO:0005886">
    <property type="term" value="C:plasma membrane"/>
    <property type="evidence" value="ECO:0007669"/>
    <property type="project" value="TreeGrafter"/>
</dbReference>
<dbReference type="GO" id="GO:1902201">
    <property type="term" value="P:negative regulation of bacterial-type flagellum-dependent cell motility"/>
    <property type="evidence" value="ECO:0007669"/>
    <property type="project" value="TreeGrafter"/>
</dbReference>
<dbReference type="PANTHER" id="PTHR45138">
    <property type="entry name" value="REGULATORY COMPONENTS OF SENSORY TRANSDUCTION SYSTEM"/>
    <property type="match status" value="1"/>
</dbReference>
<feature type="modified residue" description="4-aspartylphosphate" evidence="4">
    <location>
        <position position="63"/>
    </location>
</feature>
<dbReference type="RefSeq" id="WP_025281853.1">
    <property type="nucleotide sequence ID" value="NZ_CP007268.1"/>
</dbReference>
<dbReference type="GO" id="GO:0000160">
    <property type="term" value="P:phosphorelay signal transduction system"/>
    <property type="evidence" value="ECO:0007669"/>
    <property type="project" value="InterPro"/>
</dbReference>
<keyword evidence="4" id="KW-0597">Phosphoprotein</keyword>
<evidence type="ECO:0000313" key="8">
    <source>
        <dbReference type="Proteomes" id="UP000019442"/>
    </source>
</evidence>
<dbReference type="Proteomes" id="UP000019442">
    <property type="component" value="Chromosome"/>
</dbReference>
<comment type="catalytic activity">
    <reaction evidence="3">
        <text>2 GTP = 3',3'-c-di-GMP + 2 diphosphate</text>
        <dbReference type="Rhea" id="RHEA:24898"/>
        <dbReference type="ChEBI" id="CHEBI:33019"/>
        <dbReference type="ChEBI" id="CHEBI:37565"/>
        <dbReference type="ChEBI" id="CHEBI:58805"/>
        <dbReference type="EC" id="2.7.7.65"/>
    </reaction>
</comment>
<dbReference type="SUPFAM" id="SSF52172">
    <property type="entry name" value="CheY-like"/>
    <property type="match status" value="2"/>
</dbReference>
<dbReference type="Pfam" id="PF00072">
    <property type="entry name" value="Response_reg"/>
    <property type="match status" value="2"/>
</dbReference>
<dbReference type="SMART" id="SM00267">
    <property type="entry name" value="GGDEF"/>
    <property type="match status" value="1"/>
</dbReference>
<sequence length="437" mass="48337">MPQIYRETGHHVLVVEDSRSVAGLLANKIAELPDLQVRVAGSLAQAKAALEEGAEQFFLAVLDLNLPDAPDGEVVPWVLDQGIPVLVLTAGVSDDERDRLIDLGIIDYINKDNLSEIDHVVRSVERIHRNRNIGVLVVDDSTSARAYLMALLHRYGYRLLEAKDGQSALKLLEERGDQIHLMLCDQHMPGMDGITLITRVRQHYCRTRLCIIGMSNHGSGILSARQLKAGANDFITRPFLEEEFFVRVNQNVALIELIQEMENAANHDPLTSLFNRRYLADAGQMLHEAARRGGRGLGVILMDLDFFKHINDRFGHFGGDEVLTQVAKALKARARASDILVRYGGEEFCLVAQDVDHKTAIALAETLRQAVASMEFCLDSECVKLTLSVGVTTRLGSSLEQMLHEADNALYQAKESGRNRVVATPVAESSSGAQERN</sequence>
<dbReference type="Pfam" id="PF00990">
    <property type="entry name" value="GGDEF"/>
    <property type="match status" value="1"/>
</dbReference>
<dbReference type="InterPro" id="IPR011006">
    <property type="entry name" value="CheY-like_superfamily"/>
</dbReference>
<gene>
    <name evidence="7" type="ORF">M911_09790</name>
</gene>
<dbReference type="CDD" id="cd01949">
    <property type="entry name" value="GGDEF"/>
    <property type="match status" value="1"/>
</dbReference>
<dbReference type="Gene3D" id="3.40.50.2300">
    <property type="match status" value="2"/>
</dbReference>
<accession>W8KUY3</accession>
<dbReference type="KEGG" id="hhc:M911_09790"/>
<dbReference type="FunFam" id="3.30.70.270:FF:000001">
    <property type="entry name" value="Diguanylate cyclase domain protein"/>
    <property type="match status" value="1"/>
</dbReference>
<dbReference type="SUPFAM" id="SSF55073">
    <property type="entry name" value="Nucleotide cyclase"/>
    <property type="match status" value="1"/>
</dbReference>
<organism evidence="7 8">
    <name type="scientific">Ectothiorhodospira haloalkaliphila</name>
    <dbReference type="NCBI Taxonomy" id="421628"/>
    <lineage>
        <taxon>Bacteria</taxon>
        <taxon>Pseudomonadati</taxon>
        <taxon>Pseudomonadota</taxon>
        <taxon>Gammaproteobacteria</taxon>
        <taxon>Chromatiales</taxon>
        <taxon>Ectothiorhodospiraceae</taxon>
        <taxon>Ectothiorhodospira</taxon>
    </lineage>
</organism>
<dbReference type="InterPro" id="IPR050469">
    <property type="entry name" value="Diguanylate_Cyclase"/>
</dbReference>
<evidence type="ECO:0000256" key="1">
    <source>
        <dbReference type="ARBA" id="ARBA00001946"/>
    </source>
</evidence>
<name>W8KUY3_9GAMM</name>
<feature type="domain" description="Response regulatory" evidence="5">
    <location>
        <begin position="11"/>
        <end position="126"/>
    </location>
</feature>
<dbReference type="Gene3D" id="3.30.70.270">
    <property type="match status" value="1"/>
</dbReference>
<dbReference type="CDD" id="cd19921">
    <property type="entry name" value="REC_1_GGDEF"/>
    <property type="match status" value="1"/>
</dbReference>
<feature type="domain" description="GGDEF" evidence="6">
    <location>
        <begin position="295"/>
        <end position="426"/>
    </location>
</feature>
<protein>
    <recommendedName>
        <fullName evidence="2">diguanylate cyclase</fullName>
        <ecNumber evidence="2">2.7.7.65</ecNumber>
    </recommendedName>
</protein>
<dbReference type="AlphaFoldDB" id="W8KUY3"/>
<comment type="cofactor">
    <cofactor evidence="1">
        <name>Mg(2+)</name>
        <dbReference type="ChEBI" id="CHEBI:18420"/>
    </cofactor>
</comment>
<dbReference type="GO" id="GO:0052621">
    <property type="term" value="F:diguanylate cyclase activity"/>
    <property type="evidence" value="ECO:0007669"/>
    <property type="project" value="UniProtKB-EC"/>
</dbReference>
<reference evidence="7 8" key="1">
    <citation type="journal article" date="2014" name="J Genomics">
        <title>Draft Genome Sequence of the Extremely Halophilic Phototrophic Purple Sulfur Bacterium Halorhodospira halochloris.</title>
        <authorList>
            <person name="Singh K.S."/>
            <person name="Kirksey J."/>
            <person name="Hoff W.D."/>
            <person name="Deole R."/>
        </authorList>
    </citation>
    <scope>NUCLEOTIDE SEQUENCE [LARGE SCALE GENOMIC DNA]</scope>
    <source>
        <strain evidence="7 8">A</strain>
    </source>
</reference>
<feature type="domain" description="Response regulatory" evidence="5">
    <location>
        <begin position="134"/>
        <end position="252"/>
    </location>
</feature>
<evidence type="ECO:0000259" key="5">
    <source>
        <dbReference type="PROSITE" id="PS50110"/>
    </source>
</evidence>
<dbReference type="GO" id="GO:0043709">
    <property type="term" value="P:cell adhesion involved in single-species biofilm formation"/>
    <property type="evidence" value="ECO:0007669"/>
    <property type="project" value="TreeGrafter"/>
</dbReference>
<feature type="modified residue" description="4-aspartylphosphate" evidence="4">
    <location>
        <position position="185"/>
    </location>
</feature>
<dbReference type="SMART" id="SM00448">
    <property type="entry name" value="REC"/>
    <property type="match status" value="2"/>
</dbReference>